<dbReference type="GO" id="GO:0003700">
    <property type="term" value="F:DNA-binding transcription factor activity"/>
    <property type="evidence" value="ECO:0007669"/>
    <property type="project" value="InterPro"/>
</dbReference>
<organism evidence="4 5">
    <name type="scientific">Cladophialophora chaetospira</name>
    <dbReference type="NCBI Taxonomy" id="386627"/>
    <lineage>
        <taxon>Eukaryota</taxon>
        <taxon>Fungi</taxon>
        <taxon>Dikarya</taxon>
        <taxon>Ascomycota</taxon>
        <taxon>Pezizomycotina</taxon>
        <taxon>Eurotiomycetes</taxon>
        <taxon>Chaetothyriomycetidae</taxon>
        <taxon>Chaetothyriales</taxon>
        <taxon>Herpotrichiellaceae</taxon>
        <taxon>Cladophialophora</taxon>
    </lineage>
</organism>
<dbReference type="InterPro" id="IPR007219">
    <property type="entry name" value="XnlR_reg_dom"/>
</dbReference>
<evidence type="ECO:0000256" key="2">
    <source>
        <dbReference type="SAM" id="MobiDB-lite"/>
    </source>
</evidence>
<evidence type="ECO:0000256" key="1">
    <source>
        <dbReference type="ARBA" id="ARBA00023242"/>
    </source>
</evidence>
<dbReference type="Pfam" id="PF04082">
    <property type="entry name" value="Fungal_trans"/>
    <property type="match status" value="1"/>
</dbReference>
<sequence>MLEVRGSLHLRLTAKVLLRIRRNKAPRLHSPGTEDDGNEEPIDYVPSSSIPTSDPSPQPRLIHGEVEGLNSTALSQATTARKAKGTVSFDRLSATDPDAFNQRISSAGLTQEIIDNFSPETILESSTSALPGGIGHAQGDLITVEQLLGLELPSKRVTDYFLNTYIDAVHWFMMIFHEPTFRLNYERLMAARTFPRCRSNQVIFTLLVISIGAHYASDEEVLQKFPTFQLKTFRTLSLKKIEDSLHSLYDAADLESVQVCCLLGSWYVYHGRPNLAFVILGAGLRCAQLLLLHRESAWRGLSEIAKEERRRVFWALFVFDRFAATIFGRPCGIPIGEIDVRTPENVGDTTVQHPAFRSTATMPDGSVESVTAFSYFKYKIKLYQISSPIIGDLYFHRSSSVSDPALKVYRIDKELSDFFSSLPPELKLDRLFQNPAEKVTAKTRQFMLQALALQIAYDNVQILLHRPLLSQDLRSYKAQRSEPDLPSYSPDQSNITHGMQLSSQHMHQILLASRDKCWESAIRSSKLGQYHQCLVSARDSHAAAFLGINLFTAGMVLCIVALSRPLSSEAQMAKQAVSRIMSLSRFLSGKALLSAQTSKILKDLVRLIGEKEIKAMLSESEVPHNVSATSGSTFKEGTTTEYTGTGAKFEAAGYVTDIAPSSSNTVAQLQEGLALPVTDSAQSLMDDFDFSGFENIDFNNGLSMVQQAMFPDLGAPDMDRSGDDQTLQNAGQYITQSSYLDHQPSGSDSGLQLDDFNVMNAVGQTWLWDSVSW</sequence>
<protein>
    <recommendedName>
        <fullName evidence="3">Xylanolytic transcriptional activator regulatory domain-containing protein</fullName>
    </recommendedName>
</protein>
<dbReference type="GO" id="GO:0008270">
    <property type="term" value="F:zinc ion binding"/>
    <property type="evidence" value="ECO:0007669"/>
    <property type="project" value="InterPro"/>
</dbReference>
<evidence type="ECO:0000313" key="5">
    <source>
        <dbReference type="Proteomes" id="UP001172673"/>
    </source>
</evidence>
<dbReference type="InterPro" id="IPR050987">
    <property type="entry name" value="AtrR-like"/>
</dbReference>
<feature type="domain" description="Xylanolytic transcriptional activator regulatory" evidence="3">
    <location>
        <begin position="276"/>
        <end position="349"/>
    </location>
</feature>
<name>A0AA38X6V4_9EURO</name>
<feature type="region of interest" description="Disordered" evidence="2">
    <location>
        <begin position="26"/>
        <end position="60"/>
    </location>
</feature>
<dbReference type="SMART" id="SM00906">
    <property type="entry name" value="Fungal_trans"/>
    <property type="match status" value="1"/>
</dbReference>
<dbReference type="GO" id="GO:0003677">
    <property type="term" value="F:DNA binding"/>
    <property type="evidence" value="ECO:0007669"/>
    <property type="project" value="InterPro"/>
</dbReference>
<dbReference type="PANTHER" id="PTHR46910:SF17">
    <property type="entry name" value="SCFA-RELATED"/>
    <property type="match status" value="1"/>
</dbReference>
<proteinExistence type="predicted"/>
<keyword evidence="1" id="KW-0539">Nucleus</keyword>
<dbReference type="EMBL" id="JAPDRK010000011">
    <property type="protein sequence ID" value="KAJ9607940.1"/>
    <property type="molecule type" value="Genomic_DNA"/>
</dbReference>
<accession>A0AA38X6V4</accession>
<reference evidence="4" key="1">
    <citation type="submission" date="2022-10" db="EMBL/GenBank/DDBJ databases">
        <title>Culturing micro-colonial fungi from biological soil crusts in the Mojave desert and describing Neophaeococcomyces mojavensis, and introducing the new genera and species Taxawa tesnikishii.</title>
        <authorList>
            <person name="Kurbessoian T."/>
            <person name="Stajich J.E."/>
        </authorList>
    </citation>
    <scope>NUCLEOTIDE SEQUENCE</scope>
    <source>
        <strain evidence="4">TK_41</strain>
    </source>
</reference>
<evidence type="ECO:0000313" key="4">
    <source>
        <dbReference type="EMBL" id="KAJ9607940.1"/>
    </source>
</evidence>
<dbReference type="CDD" id="cd12148">
    <property type="entry name" value="fungal_TF_MHR"/>
    <property type="match status" value="1"/>
</dbReference>
<dbReference type="PANTHER" id="PTHR46910">
    <property type="entry name" value="TRANSCRIPTION FACTOR PDR1"/>
    <property type="match status" value="1"/>
</dbReference>
<feature type="compositionally biased region" description="Acidic residues" evidence="2">
    <location>
        <begin position="33"/>
        <end position="42"/>
    </location>
</feature>
<feature type="compositionally biased region" description="Low complexity" evidence="2">
    <location>
        <begin position="46"/>
        <end position="55"/>
    </location>
</feature>
<gene>
    <name evidence="4" type="ORF">H2200_008019</name>
</gene>
<comment type="caution">
    <text evidence="4">The sequence shown here is derived from an EMBL/GenBank/DDBJ whole genome shotgun (WGS) entry which is preliminary data.</text>
</comment>
<evidence type="ECO:0000259" key="3">
    <source>
        <dbReference type="SMART" id="SM00906"/>
    </source>
</evidence>
<dbReference type="AlphaFoldDB" id="A0AA38X6V4"/>
<dbReference type="Proteomes" id="UP001172673">
    <property type="component" value="Unassembled WGS sequence"/>
</dbReference>
<keyword evidence="5" id="KW-1185">Reference proteome</keyword>
<dbReference type="GO" id="GO:0006351">
    <property type="term" value="P:DNA-templated transcription"/>
    <property type="evidence" value="ECO:0007669"/>
    <property type="project" value="InterPro"/>
</dbReference>